<dbReference type="AlphaFoldDB" id="A0A4S2KC45"/>
<name>A0A4S2KC45_OPIFE</name>
<evidence type="ECO:0000313" key="6">
    <source>
        <dbReference type="EMBL" id="TGZ46895.1"/>
    </source>
</evidence>
<dbReference type="GO" id="GO:0043565">
    <property type="term" value="F:sequence-specific DNA binding"/>
    <property type="evidence" value="ECO:0007669"/>
    <property type="project" value="InterPro"/>
</dbReference>
<proteinExistence type="inferred from homology"/>
<evidence type="ECO:0000313" key="7">
    <source>
        <dbReference type="Proteomes" id="UP000308267"/>
    </source>
</evidence>
<dbReference type="PROSITE" id="PS00345">
    <property type="entry name" value="ETS_DOMAIN_1"/>
    <property type="match status" value="1"/>
</dbReference>
<feature type="compositionally biased region" description="Low complexity" evidence="4">
    <location>
        <begin position="567"/>
        <end position="580"/>
    </location>
</feature>
<dbReference type="Gene3D" id="1.10.10.10">
    <property type="entry name" value="Winged helix-like DNA-binding domain superfamily/Winged helix DNA-binding domain"/>
    <property type="match status" value="1"/>
</dbReference>
<accession>A0A4S2KC45</accession>
<keyword evidence="2 3" id="KW-0238">DNA-binding</keyword>
<dbReference type="Proteomes" id="UP000308267">
    <property type="component" value="Unassembled WGS sequence"/>
</dbReference>
<keyword evidence="3" id="KW-0539">Nucleus</keyword>
<dbReference type="PANTHER" id="PTHR11849:SF133">
    <property type="entry name" value="ETS DOMAIN-CONTAINING PROTEIN"/>
    <property type="match status" value="1"/>
</dbReference>
<comment type="caution">
    <text evidence="6">The sequence shown here is derived from an EMBL/GenBank/DDBJ whole genome shotgun (WGS) entry which is preliminary data.</text>
</comment>
<comment type="subcellular location">
    <subcellularLocation>
        <location evidence="3">Nucleus</location>
    </subcellularLocation>
</comment>
<dbReference type="InterPro" id="IPR046328">
    <property type="entry name" value="ETS_fam"/>
</dbReference>
<dbReference type="STRING" id="147828.A0A4S2KC45"/>
<dbReference type="InterPro" id="IPR036388">
    <property type="entry name" value="WH-like_DNA-bd_sf"/>
</dbReference>
<comment type="similarity">
    <text evidence="1 3">Belongs to the ETS family.</text>
</comment>
<dbReference type="PROSITE" id="PS00346">
    <property type="entry name" value="ETS_DOMAIN_2"/>
    <property type="match status" value="1"/>
</dbReference>
<feature type="compositionally biased region" description="Polar residues" evidence="4">
    <location>
        <begin position="305"/>
        <end position="317"/>
    </location>
</feature>
<evidence type="ECO:0000256" key="1">
    <source>
        <dbReference type="ARBA" id="ARBA00005562"/>
    </source>
</evidence>
<gene>
    <name evidence="6" type="ORF">CRM22_011071</name>
</gene>
<evidence type="ECO:0000256" key="3">
    <source>
        <dbReference type="RuleBase" id="RU004019"/>
    </source>
</evidence>
<dbReference type="InterPro" id="IPR000418">
    <property type="entry name" value="Ets_dom"/>
</dbReference>
<protein>
    <recommendedName>
        <fullName evidence="5">ETS domain-containing protein</fullName>
    </recommendedName>
</protein>
<evidence type="ECO:0000256" key="4">
    <source>
        <dbReference type="SAM" id="MobiDB-lite"/>
    </source>
</evidence>
<evidence type="ECO:0000256" key="2">
    <source>
        <dbReference type="ARBA" id="ARBA00023125"/>
    </source>
</evidence>
<feature type="domain" description="ETS" evidence="5">
    <location>
        <begin position="117"/>
        <end position="198"/>
    </location>
</feature>
<feature type="region of interest" description="Disordered" evidence="4">
    <location>
        <begin position="289"/>
        <end position="317"/>
    </location>
</feature>
<dbReference type="EMBL" id="SJOL01012020">
    <property type="protein sequence ID" value="TGZ46895.1"/>
    <property type="molecule type" value="Genomic_DNA"/>
</dbReference>
<dbReference type="GO" id="GO:0030154">
    <property type="term" value="P:cell differentiation"/>
    <property type="evidence" value="ECO:0007669"/>
    <property type="project" value="TreeGrafter"/>
</dbReference>
<dbReference type="InterPro" id="IPR036390">
    <property type="entry name" value="WH_DNA-bd_sf"/>
</dbReference>
<dbReference type="OrthoDB" id="10067219at2759"/>
<dbReference type="GO" id="GO:0000981">
    <property type="term" value="F:DNA-binding transcription factor activity, RNA polymerase II-specific"/>
    <property type="evidence" value="ECO:0007669"/>
    <property type="project" value="TreeGrafter"/>
</dbReference>
<organism evidence="6 7">
    <name type="scientific">Opisthorchis felineus</name>
    <dbReference type="NCBI Taxonomy" id="147828"/>
    <lineage>
        <taxon>Eukaryota</taxon>
        <taxon>Metazoa</taxon>
        <taxon>Spiralia</taxon>
        <taxon>Lophotrochozoa</taxon>
        <taxon>Platyhelminthes</taxon>
        <taxon>Trematoda</taxon>
        <taxon>Digenea</taxon>
        <taxon>Opisthorchiida</taxon>
        <taxon>Opisthorchiata</taxon>
        <taxon>Opisthorchiidae</taxon>
        <taxon>Opisthorchis</taxon>
    </lineage>
</organism>
<evidence type="ECO:0000259" key="5">
    <source>
        <dbReference type="PROSITE" id="PS50061"/>
    </source>
</evidence>
<dbReference type="PRINTS" id="PR00454">
    <property type="entry name" value="ETSDOMAIN"/>
</dbReference>
<feature type="region of interest" description="Disordered" evidence="4">
    <location>
        <begin position="533"/>
        <end position="586"/>
    </location>
</feature>
<reference evidence="6 7" key="1">
    <citation type="journal article" date="2019" name="BMC Genomics">
        <title>New insights from Opisthorchis felineus genome: update on genomics of the epidemiologically important liver flukes.</title>
        <authorList>
            <person name="Ershov N.I."/>
            <person name="Mordvinov V.A."/>
            <person name="Prokhortchouk E.B."/>
            <person name="Pakharukova M.Y."/>
            <person name="Gunbin K.V."/>
            <person name="Ustyantsev K."/>
            <person name="Genaev M.A."/>
            <person name="Blinov A.G."/>
            <person name="Mazur A."/>
            <person name="Boulygina E."/>
            <person name="Tsygankova S."/>
            <person name="Khrameeva E."/>
            <person name="Chekanov N."/>
            <person name="Fan G."/>
            <person name="Xiao A."/>
            <person name="Zhang H."/>
            <person name="Xu X."/>
            <person name="Yang H."/>
            <person name="Solovyev V."/>
            <person name="Lee S.M."/>
            <person name="Liu X."/>
            <person name="Afonnikov D.A."/>
            <person name="Skryabin K.G."/>
        </authorList>
    </citation>
    <scope>NUCLEOTIDE SEQUENCE [LARGE SCALE GENOMIC DNA]</scope>
    <source>
        <strain evidence="6">AK-0245</strain>
        <tissue evidence="6">Whole organism</tissue>
    </source>
</reference>
<dbReference type="GO" id="GO:0005634">
    <property type="term" value="C:nucleus"/>
    <property type="evidence" value="ECO:0007669"/>
    <property type="project" value="UniProtKB-SubCell"/>
</dbReference>
<dbReference type="Pfam" id="PF00178">
    <property type="entry name" value="Ets"/>
    <property type="match status" value="1"/>
</dbReference>
<dbReference type="PANTHER" id="PTHR11849">
    <property type="entry name" value="ETS"/>
    <property type="match status" value="1"/>
</dbReference>
<sequence length="730" mass="81144">MDADVTVPAKRRCLDAQDNKERENHFYGDIDKSENETWIKCTGTKRDILTLTVDGLNESDCITGDKSANIENYPQETVSSRKEEIAQALSSPETNVTLSAQEANESLSDVGVTNGKLTLWQFLLELLLSNRYTDFIRWTNRKGEFILLQAEGVAKLWGMRKDRNHRMNYDKLSRALRYYYEKNIIRKVHGHKFVYQFIGLRNLIRFCEQNSQEVTLPPRDWDKISGSRQAVMITSDQINIKTAVPRTVNVSPEEEEHGENLVMADHKQPTNVLSTKKVIPAKVVDVDSESFTEESSTDESMSSTNYNVPESNHRGSLSFGSPDSGCLIESISLKSGPQTCFYKPNQMSTQEQFSHDQLKKFSSLLSTFASLSSLFPSLSSIEQSVGSLGNPFSQCSDTWSVSPSLQPSAKQSHHNPPMSSLSVNAPVPNACNQADSLTSQAAAVGMTHPCNALPQQTLNESEMFHPPLNLNASVHYPGTALLPTSTQHPLLTTSHLTTGSLTISAKDVINQHTELRSPTPHCHCSCHDNSAGSSKQAVPHPSPPLAEPNIGLYSSCASDSEHRNQTVQQVSSPSESSPSQLHHQRHTINMQRLSEQLCRLNRLQSTCPSLRTTNYYPHPNMCNLNSVKLPPQSFNTISSAPGPSNPNLAGDTPINLDLRPHATDKNNQCVWMPVPVEMLTSWFNLLNTMVPHQETNTQVARACGNPVPMVISRHPTDQFIKTERPEDRLH</sequence>
<dbReference type="PROSITE" id="PS50061">
    <property type="entry name" value="ETS_DOMAIN_3"/>
    <property type="match status" value="1"/>
</dbReference>
<dbReference type="SMART" id="SM00413">
    <property type="entry name" value="ETS"/>
    <property type="match status" value="1"/>
</dbReference>
<dbReference type="SUPFAM" id="SSF46785">
    <property type="entry name" value="Winged helix' DNA-binding domain"/>
    <property type="match status" value="1"/>
</dbReference>
<keyword evidence="7" id="KW-1185">Reference proteome</keyword>